<dbReference type="InterPro" id="IPR050264">
    <property type="entry name" value="Bact_CCA-adding_enz_type3_sf"/>
</dbReference>
<dbReference type="Pfam" id="PF01743">
    <property type="entry name" value="PolyA_pol"/>
    <property type="match status" value="1"/>
</dbReference>
<evidence type="ECO:0000256" key="5">
    <source>
        <dbReference type="ARBA" id="ARBA00022723"/>
    </source>
</evidence>
<gene>
    <name evidence="11" type="ORF">AXA84_0371</name>
    <name evidence="12" type="ORF">DH96_01845</name>
</gene>
<evidence type="ECO:0000256" key="3">
    <source>
        <dbReference type="ARBA" id="ARBA00022694"/>
    </source>
</evidence>
<organism evidence="11 13">
    <name type="scientific">Candidatus Phytoplasma oryzae</name>
    <dbReference type="NCBI Taxonomy" id="203274"/>
    <lineage>
        <taxon>Bacteria</taxon>
        <taxon>Bacillati</taxon>
        <taxon>Mycoplasmatota</taxon>
        <taxon>Mollicutes</taxon>
        <taxon>Acholeplasmatales</taxon>
        <taxon>Acholeplasmataceae</taxon>
        <taxon>Candidatus Phytoplasma</taxon>
        <taxon>16SrXI (Rice yellow dwarf group)</taxon>
    </lineage>
</organism>
<keyword evidence="14" id="KW-1185">Reference proteome</keyword>
<evidence type="ECO:0000313" key="13">
    <source>
        <dbReference type="Proteomes" id="UP000070069"/>
    </source>
</evidence>
<evidence type="ECO:0000259" key="9">
    <source>
        <dbReference type="Pfam" id="PF01743"/>
    </source>
</evidence>
<evidence type="ECO:0000313" key="14">
    <source>
        <dbReference type="Proteomes" id="UP000249343"/>
    </source>
</evidence>
<dbReference type="OrthoDB" id="9805698at2"/>
<dbReference type="PATRIC" id="fig|203274.3.peg.162"/>
<keyword evidence="8" id="KW-0694">RNA-binding</keyword>
<reference evidence="12 14" key="1">
    <citation type="submission" date="2014-04" db="EMBL/GenBank/DDBJ databases">
        <title>Genome study of Napier grass stunt phytoplasma.</title>
        <authorList>
            <person name="Kawicha P."/>
            <person name="Dickinson M."/>
            <person name="Hodgetts J."/>
        </authorList>
    </citation>
    <scope>NUCLEOTIDE SEQUENCE [LARGE SCALE GENOMIC DNA]</scope>
    <source>
        <strain evidence="12 14">NGS-S10</strain>
    </source>
</reference>
<evidence type="ECO:0000313" key="12">
    <source>
        <dbReference type="EMBL" id="RAM57818.1"/>
    </source>
</evidence>
<evidence type="ECO:0000256" key="1">
    <source>
        <dbReference type="ARBA" id="ARBA00001946"/>
    </source>
</evidence>
<feature type="domain" description="tRNA nucleotidyltransferase/poly(A) polymerase RNA and SrmB- binding" evidence="10">
    <location>
        <begin position="180"/>
        <end position="232"/>
    </location>
</feature>
<dbReference type="InterPro" id="IPR032828">
    <property type="entry name" value="PolyA_RNA-bd"/>
</dbReference>
<accession>A0A139JQH3</accession>
<dbReference type="PANTHER" id="PTHR46173:SF1">
    <property type="entry name" value="CCA TRNA NUCLEOTIDYLTRANSFERASE 1, MITOCHONDRIAL"/>
    <property type="match status" value="1"/>
</dbReference>
<dbReference type="PANTHER" id="PTHR46173">
    <property type="entry name" value="CCA TRNA NUCLEOTIDYLTRANSFERASE 1, MITOCHONDRIAL"/>
    <property type="match status" value="1"/>
</dbReference>
<dbReference type="InterPro" id="IPR002646">
    <property type="entry name" value="PolA_pol_head_dom"/>
</dbReference>
<evidence type="ECO:0000256" key="4">
    <source>
        <dbReference type="ARBA" id="ARBA00022695"/>
    </source>
</evidence>
<sequence length="250" mass="29759">MIINKNIIKKNEKIEKGKKIIKILQKNGFEAFLVGGAVRDFFLDIPFYDVDITTNAKVEEVKNIFECQLIESNSIKFGSIKVFFENNLFEITSYRKEGPYLNYRYPSYVIFISDIKKDILRRDFTINGLLMNEKSELIDFIGGYHDLIEKKIQTIGDPYVKLTEDVVRMIRIFYLQAKLNFEIEFNTKRILKENIYLLKKIHNNRMIKELKKVFSQKYLEKTFISLKETNAIFFLKKFSNYFPILLENFN</sequence>
<proteinExistence type="inferred from homology"/>
<dbReference type="GO" id="GO:0000166">
    <property type="term" value="F:nucleotide binding"/>
    <property type="evidence" value="ECO:0007669"/>
    <property type="project" value="UniProtKB-KW"/>
</dbReference>
<comment type="cofactor">
    <cofactor evidence="1">
        <name>Mg(2+)</name>
        <dbReference type="ChEBI" id="CHEBI:18420"/>
    </cofactor>
</comment>
<dbReference type="Pfam" id="PF12627">
    <property type="entry name" value="PolyA_pol_RNAbd"/>
    <property type="match status" value="1"/>
</dbReference>
<dbReference type="InterPro" id="IPR043519">
    <property type="entry name" value="NT_sf"/>
</dbReference>
<dbReference type="EMBL" id="LTBM01000014">
    <property type="protein sequence ID" value="KXT29110.1"/>
    <property type="molecule type" value="Genomic_DNA"/>
</dbReference>
<protein>
    <submittedName>
        <fullName evidence="11">Poly A polymerase head domain protein</fullName>
    </submittedName>
</protein>
<dbReference type="SUPFAM" id="SSF81301">
    <property type="entry name" value="Nucleotidyltransferase"/>
    <property type="match status" value="1"/>
</dbReference>
<dbReference type="CDD" id="cd05398">
    <property type="entry name" value="NT_ClassII-CCAase"/>
    <property type="match status" value="1"/>
</dbReference>
<evidence type="ECO:0000256" key="2">
    <source>
        <dbReference type="ARBA" id="ARBA00022679"/>
    </source>
</evidence>
<keyword evidence="7" id="KW-0460">Magnesium</keyword>
<dbReference type="Gene3D" id="3.30.460.10">
    <property type="entry name" value="Beta Polymerase, domain 2"/>
    <property type="match status" value="1"/>
</dbReference>
<dbReference type="Proteomes" id="UP000070069">
    <property type="component" value="Unassembled WGS sequence"/>
</dbReference>
<dbReference type="Proteomes" id="UP000249343">
    <property type="component" value="Unassembled WGS sequence"/>
</dbReference>
<evidence type="ECO:0000256" key="7">
    <source>
        <dbReference type="ARBA" id="ARBA00022842"/>
    </source>
</evidence>
<dbReference type="Gene3D" id="1.10.3090.10">
    <property type="entry name" value="cca-adding enzyme, domain 2"/>
    <property type="match status" value="1"/>
</dbReference>
<dbReference type="GO" id="GO:0000049">
    <property type="term" value="F:tRNA binding"/>
    <property type="evidence" value="ECO:0007669"/>
    <property type="project" value="TreeGrafter"/>
</dbReference>
<comment type="caution">
    <text evidence="11">The sequence shown here is derived from an EMBL/GenBank/DDBJ whole genome shotgun (WGS) entry which is preliminary data.</text>
</comment>
<keyword evidence="5" id="KW-0479">Metal-binding</keyword>
<dbReference type="AlphaFoldDB" id="A0A139JQH3"/>
<dbReference type="SUPFAM" id="SSF81891">
    <property type="entry name" value="Poly A polymerase C-terminal region-like"/>
    <property type="match status" value="1"/>
</dbReference>
<evidence type="ECO:0000313" key="11">
    <source>
        <dbReference type="EMBL" id="KXT29110.1"/>
    </source>
</evidence>
<keyword evidence="3" id="KW-0819">tRNA processing</keyword>
<dbReference type="GO" id="GO:0016779">
    <property type="term" value="F:nucleotidyltransferase activity"/>
    <property type="evidence" value="ECO:0007669"/>
    <property type="project" value="UniProtKB-KW"/>
</dbReference>
<reference evidence="11 13" key="2">
    <citation type="submission" date="2016-02" db="EMBL/GenBank/DDBJ databases">
        <title>A draft genome sequence of Candidatus Phytoplasma oryzae strain Mbita1, the causative agent of Napier Grass stunt disease in Kenya.</title>
        <authorList>
            <person name="Fischer A."/>
            <person name="Santa-Cruz I."/>
            <person name="Wambua L."/>
            <person name="Olds C."/>
            <person name="Midega C."/>
            <person name="Dickinson M."/>
            <person name="Kawicha P."/>
            <person name="Khan Z."/>
            <person name="Masiga D."/>
            <person name="Jores J."/>
            <person name="Bernd S."/>
        </authorList>
    </citation>
    <scope>NUCLEOTIDE SEQUENCE [LARGE SCALE GENOMIC DNA]</scope>
    <source>
        <strain evidence="11">Mbita1</strain>
    </source>
</reference>
<keyword evidence="6" id="KW-0547">Nucleotide-binding</keyword>
<dbReference type="GO" id="GO:0046872">
    <property type="term" value="F:metal ion binding"/>
    <property type="evidence" value="ECO:0007669"/>
    <property type="project" value="UniProtKB-KW"/>
</dbReference>
<name>A0A139JQH3_9MOLU</name>
<dbReference type="RefSeq" id="WP_066540607.1">
    <property type="nucleotide sequence ID" value="NZ_JHUK01000003.1"/>
</dbReference>
<feature type="domain" description="Poly A polymerase head" evidence="9">
    <location>
        <begin position="31"/>
        <end position="152"/>
    </location>
</feature>
<evidence type="ECO:0000256" key="6">
    <source>
        <dbReference type="ARBA" id="ARBA00022741"/>
    </source>
</evidence>
<evidence type="ECO:0000259" key="10">
    <source>
        <dbReference type="Pfam" id="PF12627"/>
    </source>
</evidence>
<dbReference type="EMBL" id="JHUK01000003">
    <property type="protein sequence ID" value="RAM57818.1"/>
    <property type="molecule type" value="Genomic_DNA"/>
</dbReference>
<evidence type="ECO:0000256" key="8">
    <source>
        <dbReference type="RuleBase" id="RU003953"/>
    </source>
</evidence>
<comment type="similarity">
    <text evidence="8">Belongs to the tRNA nucleotidyltransferase/poly(A) polymerase family.</text>
</comment>
<dbReference type="GO" id="GO:0008033">
    <property type="term" value="P:tRNA processing"/>
    <property type="evidence" value="ECO:0007669"/>
    <property type="project" value="UniProtKB-KW"/>
</dbReference>
<keyword evidence="4" id="KW-0548">Nucleotidyltransferase</keyword>
<keyword evidence="2 8" id="KW-0808">Transferase</keyword>